<accession>A0A1I8PP20</accession>
<gene>
    <name evidence="1" type="primary">106095492</name>
</gene>
<dbReference type="AlphaFoldDB" id="A0A1I8PP20"/>
<evidence type="ECO:0008006" key="3">
    <source>
        <dbReference type="Google" id="ProtNLM"/>
    </source>
</evidence>
<proteinExistence type="predicted"/>
<evidence type="ECO:0000313" key="1">
    <source>
        <dbReference type="EnsemblMetazoa" id="SCAU009803-PA"/>
    </source>
</evidence>
<dbReference type="SUPFAM" id="SSF52047">
    <property type="entry name" value="RNI-like"/>
    <property type="match status" value="1"/>
</dbReference>
<reference evidence="1" key="1">
    <citation type="submission" date="2020-05" db="UniProtKB">
        <authorList>
            <consortium name="EnsemblMetazoa"/>
        </authorList>
    </citation>
    <scope>IDENTIFICATION</scope>
    <source>
        <strain evidence="1">USDA</strain>
    </source>
</reference>
<dbReference type="Proteomes" id="UP000095300">
    <property type="component" value="Unassembled WGS sequence"/>
</dbReference>
<dbReference type="PANTHER" id="PTHR13318:SF190">
    <property type="entry name" value="PARTNER OF PAIRED, ISOFORM B"/>
    <property type="match status" value="1"/>
</dbReference>
<dbReference type="Gene3D" id="3.80.10.10">
    <property type="entry name" value="Ribonuclease Inhibitor"/>
    <property type="match status" value="1"/>
</dbReference>
<dbReference type="OrthoDB" id="10257471at2759"/>
<dbReference type="VEuPathDB" id="VectorBase:SCAU009803"/>
<dbReference type="PANTHER" id="PTHR13318">
    <property type="entry name" value="PARTNER OF PAIRED, ISOFORM B-RELATED"/>
    <property type="match status" value="1"/>
</dbReference>
<evidence type="ECO:0000313" key="2">
    <source>
        <dbReference type="Proteomes" id="UP000095300"/>
    </source>
</evidence>
<dbReference type="GO" id="GO:0019005">
    <property type="term" value="C:SCF ubiquitin ligase complex"/>
    <property type="evidence" value="ECO:0007669"/>
    <property type="project" value="TreeGrafter"/>
</dbReference>
<dbReference type="GO" id="GO:0031146">
    <property type="term" value="P:SCF-dependent proteasomal ubiquitin-dependent protein catabolic process"/>
    <property type="evidence" value="ECO:0007669"/>
    <property type="project" value="TreeGrafter"/>
</dbReference>
<keyword evidence="2" id="KW-1185">Reference proteome</keyword>
<dbReference type="EnsemblMetazoa" id="SCAU009803-RA">
    <property type="protein sequence ID" value="SCAU009803-PA"/>
    <property type="gene ID" value="SCAU009803"/>
</dbReference>
<protein>
    <recommendedName>
        <fullName evidence="3">F-box domain-containing protein</fullName>
    </recommendedName>
</protein>
<sequence length="597" mass="68642">MTETEASTTMTFKAAGDSVWSNYDVVRHIYTMLPFVDQLRLSRVNSTLRYVFHHSIWTVCYQHLYIHANAADFVVTNERGDNRICLNAECLQEFLLVYAHQILELSENRVSPPLDLRQFPKLQSLAYSDMTITHQHLSLIAELQPNLTSLNLCCFSAEDQGFLVIGHNYPIEDLKKLKKLQNLTLKNDGFINMKYSHFQEILKNLPIKKLNMKVALQPAVDSCNTLSKQDDSSDVSRLQDLEIEASFDPHNWPADGFQVHLQNLANLQSLKIKFSDMVTEEILKVLSQSCPLLEVLHISYTNFRDVGLFAIGPKVVDMSLFFCRGLHADNIRQLLCETKLRRFSCRNTDYEEEAFEGCGAITATLEALDLDGFPTMKFPSAYENNSNLKELTWYHPLYNDHREIVKDVPLASCSNLSILNMREGLMDLDILLQMKSLRKLCMPHPTPFLGWPYIMALLKYSSFSELSICTPTIEDCPALPADTSTKGFETHISCLKLPWDMLEVAMDFWLDLFKCNANMRLICSPFQLNNAHLKKLITNSNFPKSLKRIDVCCINVACQKLRNDFDDTVSKLIYATENHLYYEYNDDLFRIILDRQL</sequence>
<dbReference type="InterPro" id="IPR032675">
    <property type="entry name" value="LRR_dom_sf"/>
</dbReference>
<organism evidence="1 2">
    <name type="scientific">Stomoxys calcitrans</name>
    <name type="common">Stable fly</name>
    <name type="synonym">Conops calcitrans</name>
    <dbReference type="NCBI Taxonomy" id="35570"/>
    <lineage>
        <taxon>Eukaryota</taxon>
        <taxon>Metazoa</taxon>
        <taxon>Ecdysozoa</taxon>
        <taxon>Arthropoda</taxon>
        <taxon>Hexapoda</taxon>
        <taxon>Insecta</taxon>
        <taxon>Pterygota</taxon>
        <taxon>Neoptera</taxon>
        <taxon>Endopterygota</taxon>
        <taxon>Diptera</taxon>
        <taxon>Brachycera</taxon>
        <taxon>Muscomorpha</taxon>
        <taxon>Muscoidea</taxon>
        <taxon>Muscidae</taxon>
        <taxon>Stomoxys</taxon>
    </lineage>
</organism>
<name>A0A1I8PP20_STOCA</name>